<keyword evidence="3 7" id="KW-0560">Oxidoreductase</keyword>
<protein>
    <recommendedName>
        <fullName evidence="7">4-hydroxy-3-methylbut-2-en-1-yl diphosphate synthase (flavodoxin)</fullName>
        <ecNumber evidence="7">1.17.7.3</ecNumber>
    </recommendedName>
    <alternativeName>
        <fullName evidence="7">1-hydroxy-2-methyl-2-(E)-butenyl 4-diphosphate synthase</fullName>
    </alternativeName>
</protein>
<sequence length="425" mass="45588">MDSVIIARRPTRQVRVGHVLVGSDAPVVVQSMTNTDTADAAATADQVYELADAGSELVRITVNSPEAASKVAEIRQRLDGRGCGVPLVGDFHFNGDRLLREFPDCARALAKYRINPGNVGRGAKGDDKFAFMIRTAVEFDKPVRIGVNWGSLDAALATRLMDANNRLSQPLPADQVMREALILSALESAEKAIDLGLSADKILLSCKVSHVQDLIAVYRDLARRCDFPLHLGLTEAGMGTKGVVASSAALAILLQEGIGDTIRISLTPAPGESRTREVVVAQELLQTMGLRSFTPLVTACPGCGRTTSTLFQELAERIQAYLRAQMPIWRLQYPGVEEMKVAVMGCVVNGPGESKLADIGISLPGTGEVPVAPVYIDGQKDVTLKGDDIAEAFTRIVDQYVQSRFGEGGSRRTAPAGKTIPIRQV</sequence>
<dbReference type="SUPFAM" id="SSF56014">
    <property type="entry name" value="Nitrite and sulphite reductase 4Fe-4S domain-like"/>
    <property type="match status" value="1"/>
</dbReference>
<dbReference type="GO" id="GO:0005506">
    <property type="term" value="F:iron ion binding"/>
    <property type="evidence" value="ECO:0007669"/>
    <property type="project" value="InterPro"/>
</dbReference>
<dbReference type="GO" id="GO:0141197">
    <property type="term" value="F:4-hydroxy-3-methylbut-2-enyl-diphosphate synthase activity (flavodoxin)"/>
    <property type="evidence" value="ECO:0007669"/>
    <property type="project" value="UniProtKB-EC"/>
</dbReference>
<dbReference type="PANTHER" id="PTHR30454">
    <property type="entry name" value="4-HYDROXY-3-METHYLBUT-2-EN-1-YL DIPHOSPHATE SYNTHASE"/>
    <property type="match status" value="1"/>
</dbReference>
<evidence type="ECO:0000256" key="6">
    <source>
        <dbReference type="ARBA" id="ARBA00023229"/>
    </source>
</evidence>
<dbReference type="GO" id="GO:0051539">
    <property type="term" value="F:4 iron, 4 sulfur cluster binding"/>
    <property type="evidence" value="ECO:0007669"/>
    <property type="project" value="UniProtKB-UniRule"/>
</dbReference>
<dbReference type="GO" id="GO:0016114">
    <property type="term" value="P:terpenoid biosynthetic process"/>
    <property type="evidence" value="ECO:0007669"/>
    <property type="project" value="InterPro"/>
</dbReference>
<evidence type="ECO:0000256" key="1">
    <source>
        <dbReference type="ARBA" id="ARBA00022485"/>
    </source>
</evidence>
<dbReference type="Gene3D" id="3.20.20.20">
    <property type="entry name" value="Dihydropteroate synthase-like"/>
    <property type="match status" value="1"/>
</dbReference>
<dbReference type="GO" id="GO:0046429">
    <property type="term" value="F:4-hydroxy-3-methylbut-2-en-1-yl diphosphate synthase activity (ferredoxin)"/>
    <property type="evidence" value="ECO:0007669"/>
    <property type="project" value="UniProtKB-UniRule"/>
</dbReference>
<dbReference type="NCBIfam" id="NF001540">
    <property type="entry name" value="PRK00366.1"/>
    <property type="match status" value="1"/>
</dbReference>
<dbReference type="RefSeq" id="WP_133681401.1">
    <property type="nucleotide sequence ID" value="NZ_SNZP01000009.1"/>
</dbReference>
<dbReference type="PANTHER" id="PTHR30454:SF0">
    <property type="entry name" value="4-HYDROXY-3-METHYLBUT-2-EN-1-YL DIPHOSPHATE SYNTHASE (FERREDOXIN), CHLOROPLASTIC"/>
    <property type="match status" value="1"/>
</dbReference>
<dbReference type="PIRSF" id="PIRSF004640">
    <property type="entry name" value="IspG"/>
    <property type="match status" value="1"/>
</dbReference>
<feature type="domain" description="IspG TIM-barrel" evidence="8">
    <location>
        <begin position="11"/>
        <end position="281"/>
    </location>
</feature>
<organism evidence="10 11">
    <name type="scientific">Paludibacterium purpuratum</name>
    <dbReference type="NCBI Taxonomy" id="1144873"/>
    <lineage>
        <taxon>Bacteria</taxon>
        <taxon>Pseudomonadati</taxon>
        <taxon>Pseudomonadota</taxon>
        <taxon>Betaproteobacteria</taxon>
        <taxon>Neisseriales</taxon>
        <taxon>Chromobacteriaceae</taxon>
        <taxon>Paludibacterium</taxon>
    </lineage>
</organism>
<keyword evidence="1 7" id="KW-0004">4Fe-4S</keyword>
<dbReference type="InterPro" id="IPR011005">
    <property type="entry name" value="Dihydropteroate_synth-like_sf"/>
</dbReference>
<dbReference type="EMBL" id="SNZP01000009">
    <property type="protein sequence ID" value="TDR77775.1"/>
    <property type="molecule type" value="Genomic_DNA"/>
</dbReference>
<evidence type="ECO:0000256" key="3">
    <source>
        <dbReference type="ARBA" id="ARBA00023002"/>
    </source>
</evidence>
<feature type="domain" description="IspG C-terminal" evidence="9">
    <location>
        <begin position="297"/>
        <end position="398"/>
    </location>
</feature>
<dbReference type="GO" id="GO:0019288">
    <property type="term" value="P:isopentenyl diphosphate biosynthetic process, methylerythritol 4-phosphate pathway"/>
    <property type="evidence" value="ECO:0007669"/>
    <property type="project" value="UniProtKB-UniRule"/>
</dbReference>
<comment type="function">
    <text evidence="7">Converts 2C-methyl-D-erythritol 2,4-cyclodiphosphate (ME-2,4cPP) into 1-hydroxy-2-methyl-2-(E)-butenyl 4-diphosphate.</text>
</comment>
<feature type="binding site" evidence="7">
    <location>
        <position position="353"/>
    </location>
    <ligand>
        <name>[4Fe-4S] cluster</name>
        <dbReference type="ChEBI" id="CHEBI:49883"/>
    </ligand>
</feature>
<proteinExistence type="inferred from homology"/>
<keyword evidence="11" id="KW-1185">Reference proteome</keyword>
<gene>
    <name evidence="7" type="primary">ispG</name>
    <name evidence="10" type="ORF">DFP86_10915</name>
</gene>
<dbReference type="FunFam" id="3.30.413.10:FF:000012">
    <property type="entry name" value="4-hydroxy-3-methylbut-2-en-1-yl diphosphate synthase (flavodoxin)"/>
    <property type="match status" value="1"/>
</dbReference>
<feature type="binding site" evidence="7">
    <location>
        <position position="346"/>
    </location>
    <ligand>
        <name>[4Fe-4S] cluster</name>
        <dbReference type="ChEBI" id="CHEBI:49883"/>
    </ligand>
</feature>
<dbReference type="OrthoDB" id="9803214at2"/>
<feature type="binding site" evidence="7">
    <location>
        <position position="303"/>
    </location>
    <ligand>
        <name>[4Fe-4S] cluster</name>
        <dbReference type="ChEBI" id="CHEBI:49883"/>
    </ligand>
</feature>
<comment type="catalytic activity">
    <reaction evidence="7">
        <text>(2E)-4-hydroxy-3-methylbut-2-enyl diphosphate + oxidized [flavodoxin] + H2O + 2 H(+) = 2-C-methyl-D-erythritol 2,4-cyclic diphosphate + reduced [flavodoxin]</text>
        <dbReference type="Rhea" id="RHEA:43604"/>
        <dbReference type="Rhea" id="RHEA-COMP:10622"/>
        <dbReference type="Rhea" id="RHEA-COMP:10623"/>
        <dbReference type="ChEBI" id="CHEBI:15377"/>
        <dbReference type="ChEBI" id="CHEBI:15378"/>
        <dbReference type="ChEBI" id="CHEBI:57618"/>
        <dbReference type="ChEBI" id="CHEBI:58210"/>
        <dbReference type="ChEBI" id="CHEBI:58483"/>
        <dbReference type="ChEBI" id="CHEBI:128753"/>
        <dbReference type="EC" id="1.17.7.3"/>
    </reaction>
</comment>
<dbReference type="InterPro" id="IPR045854">
    <property type="entry name" value="NO2/SO3_Rdtase_4Fe4S_sf"/>
</dbReference>
<dbReference type="InterPro" id="IPR058578">
    <property type="entry name" value="IspG_TIM"/>
</dbReference>
<comment type="pathway">
    <text evidence="7">Isoprenoid biosynthesis; isopentenyl diphosphate biosynthesis via DXP pathway; isopentenyl diphosphate from 1-deoxy-D-xylulose 5-phosphate: step 5/6.</text>
</comment>
<keyword evidence="2 7" id="KW-0479">Metal-binding</keyword>
<keyword evidence="4 7" id="KW-0408">Iron</keyword>
<evidence type="ECO:0000256" key="4">
    <source>
        <dbReference type="ARBA" id="ARBA00023004"/>
    </source>
</evidence>
<dbReference type="EC" id="1.17.7.3" evidence="7"/>
<keyword evidence="5 7" id="KW-0411">Iron-sulfur</keyword>
<name>A0A4R7B4S4_9NEIS</name>
<evidence type="ECO:0000313" key="10">
    <source>
        <dbReference type="EMBL" id="TDR77775.1"/>
    </source>
</evidence>
<dbReference type="Pfam" id="PF04551">
    <property type="entry name" value="GcpE"/>
    <property type="match status" value="1"/>
</dbReference>
<comment type="cofactor">
    <cofactor evidence="7">
        <name>[4Fe-4S] cluster</name>
        <dbReference type="ChEBI" id="CHEBI:49883"/>
    </cofactor>
    <text evidence="7">Binds 1 [4Fe-4S] cluster.</text>
</comment>
<dbReference type="Proteomes" id="UP000295611">
    <property type="component" value="Unassembled WGS sequence"/>
</dbReference>
<dbReference type="UniPathway" id="UPA00056">
    <property type="reaction ID" value="UER00096"/>
</dbReference>
<evidence type="ECO:0000313" key="11">
    <source>
        <dbReference type="Proteomes" id="UP000295611"/>
    </source>
</evidence>
<dbReference type="AlphaFoldDB" id="A0A4R7B4S4"/>
<evidence type="ECO:0000259" key="8">
    <source>
        <dbReference type="Pfam" id="PF04551"/>
    </source>
</evidence>
<comment type="caution">
    <text evidence="10">The sequence shown here is derived from an EMBL/GenBank/DDBJ whole genome shotgun (WGS) entry which is preliminary data.</text>
</comment>
<evidence type="ECO:0000256" key="7">
    <source>
        <dbReference type="HAMAP-Rule" id="MF_00159"/>
    </source>
</evidence>
<feature type="binding site" evidence="7">
    <location>
        <position position="300"/>
    </location>
    <ligand>
        <name>[4Fe-4S] cluster</name>
        <dbReference type="ChEBI" id="CHEBI:49883"/>
    </ligand>
</feature>
<dbReference type="Gene3D" id="3.30.413.10">
    <property type="entry name" value="Sulfite Reductase Hemoprotein, domain 1"/>
    <property type="match status" value="1"/>
</dbReference>
<reference evidence="10 11" key="1">
    <citation type="submission" date="2019-03" db="EMBL/GenBank/DDBJ databases">
        <title>Genomic Encyclopedia of Type Strains, Phase III (KMG-III): the genomes of soil and plant-associated and newly described type strains.</title>
        <authorList>
            <person name="Whitman W."/>
        </authorList>
    </citation>
    <scope>NUCLEOTIDE SEQUENCE [LARGE SCALE GENOMIC DNA]</scope>
    <source>
        <strain evidence="10 11">CECT 8976</strain>
    </source>
</reference>
<evidence type="ECO:0000256" key="5">
    <source>
        <dbReference type="ARBA" id="ARBA00023014"/>
    </source>
</evidence>
<dbReference type="Pfam" id="PF26540">
    <property type="entry name" value="GcpE_C"/>
    <property type="match status" value="1"/>
</dbReference>
<evidence type="ECO:0000259" key="9">
    <source>
        <dbReference type="Pfam" id="PF26540"/>
    </source>
</evidence>
<dbReference type="NCBIfam" id="TIGR00612">
    <property type="entry name" value="ispG_gcpE"/>
    <property type="match status" value="1"/>
</dbReference>
<dbReference type="InterPro" id="IPR016425">
    <property type="entry name" value="IspG_bac"/>
</dbReference>
<comment type="similarity">
    <text evidence="7">Belongs to the IspG family.</text>
</comment>
<evidence type="ECO:0000256" key="2">
    <source>
        <dbReference type="ARBA" id="ARBA00022723"/>
    </source>
</evidence>
<dbReference type="HAMAP" id="MF_00159">
    <property type="entry name" value="IspG"/>
    <property type="match status" value="1"/>
</dbReference>
<dbReference type="InterPro" id="IPR004588">
    <property type="entry name" value="IspG_bac-typ"/>
</dbReference>
<dbReference type="InterPro" id="IPR058579">
    <property type="entry name" value="IspG_C"/>
</dbReference>
<accession>A0A4R7B4S4</accession>
<keyword evidence="6 7" id="KW-0414">Isoprene biosynthesis</keyword>